<evidence type="ECO:0000256" key="1">
    <source>
        <dbReference type="SAM" id="MobiDB-lite"/>
    </source>
</evidence>
<feature type="compositionally biased region" description="Polar residues" evidence="1">
    <location>
        <begin position="56"/>
        <end position="65"/>
    </location>
</feature>
<name>A0A915IN18_ROMCU</name>
<feature type="region of interest" description="Disordered" evidence="1">
    <location>
        <begin position="91"/>
        <end position="191"/>
    </location>
</feature>
<protein>
    <submittedName>
        <fullName evidence="3">Uncharacterized protein</fullName>
    </submittedName>
</protein>
<feature type="compositionally biased region" description="Low complexity" evidence="1">
    <location>
        <begin position="91"/>
        <end position="108"/>
    </location>
</feature>
<dbReference type="Proteomes" id="UP000887565">
    <property type="component" value="Unplaced"/>
</dbReference>
<reference evidence="3" key="1">
    <citation type="submission" date="2022-11" db="UniProtKB">
        <authorList>
            <consortium name="WormBaseParasite"/>
        </authorList>
    </citation>
    <scope>IDENTIFICATION</scope>
</reference>
<proteinExistence type="predicted"/>
<dbReference type="AlphaFoldDB" id="A0A915IN18"/>
<evidence type="ECO:0000313" key="3">
    <source>
        <dbReference type="WBParaSite" id="nRc.2.0.1.t15205-RA"/>
    </source>
</evidence>
<accession>A0A915IN18</accession>
<keyword evidence="2" id="KW-1185">Reference proteome</keyword>
<organism evidence="2 3">
    <name type="scientific">Romanomermis culicivorax</name>
    <name type="common">Nematode worm</name>
    <dbReference type="NCBI Taxonomy" id="13658"/>
    <lineage>
        <taxon>Eukaryota</taxon>
        <taxon>Metazoa</taxon>
        <taxon>Ecdysozoa</taxon>
        <taxon>Nematoda</taxon>
        <taxon>Enoplea</taxon>
        <taxon>Dorylaimia</taxon>
        <taxon>Mermithida</taxon>
        <taxon>Mermithoidea</taxon>
        <taxon>Mermithidae</taxon>
        <taxon>Romanomermis</taxon>
    </lineage>
</organism>
<feature type="compositionally biased region" description="Low complexity" evidence="1">
    <location>
        <begin position="35"/>
        <end position="48"/>
    </location>
</feature>
<dbReference type="WBParaSite" id="nRc.2.0.1.t15205-RA">
    <property type="protein sequence ID" value="nRc.2.0.1.t15205-RA"/>
    <property type="gene ID" value="nRc.2.0.1.g15205"/>
</dbReference>
<sequence length="191" mass="19917">MQLEARYVKRKDLPLYLPLSIINRGLPASSAAQMSANRTSSASTSSNRRVLPPTRKISSTSSGQKNVGVEGRVDLPRVQSTTDVFAATAADASTSDVSNGTTTTTTTTLHGSVSVPELRNGGGVQNKTSTAKRPAETSGGGGGEKRRATGGGVDVRRDVPDLLSPATAHPLPSSTQQQKKSVIGLKLKLKH</sequence>
<feature type="region of interest" description="Disordered" evidence="1">
    <location>
        <begin position="29"/>
        <end position="75"/>
    </location>
</feature>
<evidence type="ECO:0000313" key="2">
    <source>
        <dbReference type="Proteomes" id="UP000887565"/>
    </source>
</evidence>